<dbReference type="OrthoDB" id="414982at2759"/>
<organism evidence="2 3">
    <name type="scientific">Paramuricea clavata</name>
    <name type="common">Red gorgonian</name>
    <name type="synonym">Violescent sea-whip</name>
    <dbReference type="NCBI Taxonomy" id="317549"/>
    <lineage>
        <taxon>Eukaryota</taxon>
        <taxon>Metazoa</taxon>
        <taxon>Cnidaria</taxon>
        <taxon>Anthozoa</taxon>
        <taxon>Octocorallia</taxon>
        <taxon>Malacalcyonacea</taxon>
        <taxon>Plexauridae</taxon>
        <taxon>Paramuricea</taxon>
    </lineage>
</organism>
<accession>A0A7D9LBM0</accession>
<sequence>MAGNFNMNEFSAEQLLALSSIIDSDEDIDTRVEDILKDRNYRITPDDKGESPFQGERQFVDKVDRDMETKKPRRIPKNYKGRRGIMPTWKYSDRQKTKALLVEEAYQSLLSRGVRGLPPTMGGRWRTDDVLVNEEIKRIENERNPKVKRPRGRPPKAMVDAEVKVPKKRGRPPKAKTDAEVKVPKKRGKPPKAKTDAEVKVPKKRGRPPKVKTDVKVREQTVAERFLNQRKVRLSVPADSVITPTGPGKFTVQVDLNKRPVRKAPKVPKGVAPWRPTPKPKTVLPRERPVPKPRTKLLNERPVPKPRTRKPVSPPKVCKPVRVSREVKEQPIVVTPEEQEIDPFGTDLEKPFHRKIETAANGAAVTYSITPHYMDPLDQMTASRQVVRGILVNELKRMVTQKGVFPYEFLDDISKLNTEGLPSKDKFYSSLYAIKKKTCLESYELDPAHYVSAPSLSWDAFLKKSGEEIELVSDMDMFQFFEKDDLLKLTASPCFQSHRIMNENLRVVKRMKEVLTLNKPCYVGMSILGLSKTLMYDFHYNTIKKEYGNSSRLLFTDTDSLMYELKTDDVYEDFRRIGEEQDCWNNSDYPKDSPYYSNHNKKVIGKFKDESGGVPIIEFVGLRSKMYSYIKENGGGGMTAKGVKKLRLKPRIIPRTMAELQDIAMKVEDTLDVIRNLYLNGQTTAVNRSNAIHIMALPVEKMHTTNNDTKIPRCAGFSRNMVPCVSQGRYVVKARKSDMAKFRIILSEAVRCLP</sequence>
<dbReference type="PRINTS" id="PR00929">
    <property type="entry name" value="ATHOOK"/>
</dbReference>
<reference evidence="2" key="1">
    <citation type="submission" date="2020-04" db="EMBL/GenBank/DDBJ databases">
        <authorList>
            <person name="Alioto T."/>
            <person name="Alioto T."/>
            <person name="Gomez Garrido J."/>
        </authorList>
    </citation>
    <scope>NUCLEOTIDE SEQUENCE</scope>
    <source>
        <strain evidence="2">A484AB</strain>
    </source>
</reference>
<evidence type="ECO:0000313" key="3">
    <source>
        <dbReference type="Proteomes" id="UP001152795"/>
    </source>
</evidence>
<dbReference type="GO" id="GO:0003677">
    <property type="term" value="F:DNA binding"/>
    <property type="evidence" value="ECO:0007669"/>
    <property type="project" value="InterPro"/>
</dbReference>
<keyword evidence="2" id="KW-0548">Nucleotidyltransferase</keyword>
<proteinExistence type="predicted"/>
<dbReference type="SUPFAM" id="SSF56672">
    <property type="entry name" value="DNA/RNA polymerases"/>
    <property type="match status" value="1"/>
</dbReference>
<dbReference type="GO" id="GO:0016779">
    <property type="term" value="F:nucleotidyltransferase activity"/>
    <property type="evidence" value="ECO:0007669"/>
    <property type="project" value="UniProtKB-KW"/>
</dbReference>
<dbReference type="EMBL" id="CACRXK020016186">
    <property type="protein sequence ID" value="CAB4029460.1"/>
    <property type="molecule type" value="Genomic_DNA"/>
</dbReference>
<feature type="region of interest" description="Disordered" evidence="1">
    <location>
        <begin position="141"/>
        <end position="217"/>
    </location>
</feature>
<dbReference type="AlphaFoldDB" id="A0A7D9LBM0"/>
<feature type="non-terminal residue" evidence="2">
    <location>
        <position position="754"/>
    </location>
</feature>
<dbReference type="SMART" id="SM00384">
    <property type="entry name" value="AT_hook"/>
    <property type="match status" value="4"/>
</dbReference>
<keyword evidence="3" id="KW-1185">Reference proteome</keyword>
<dbReference type="Pfam" id="PF02178">
    <property type="entry name" value="AT_hook"/>
    <property type="match status" value="3"/>
</dbReference>
<evidence type="ECO:0000256" key="1">
    <source>
        <dbReference type="SAM" id="MobiDB-lite"/>
    </source>
</evidence>
<dbReference type="Gene3D" id="3.90.1600.10">
    <property type="entry name" value="Palm domain of DNA polymerase"/>
    <property type="match status" value="1"/>
</dbReference>
<gene>
    <name evidence="2" type="ORF">PACLA_8A019587</name>
</gene>
<feature type="region of interest" description="Disordered" evidence="1">
    <location>
        <begin position="264"/>
        <end position="318"/>
    </location>
</feature>
<dbReference type="InterPro" id="IPR017956">
    <property type="entry name" value="AT_hook_DNA-bd_motif"/>
</dbReference>
<dbReference type="Proteomes" id="UP001152795">
    <property type="component" value="Unassembled WGS sequence"/>
</dbReference>
<keyword evidence="2" id="KW-0808">Transferase</keyword>
<dbReference type="PANTHER" id="PTHR31511">
    <property type="entry name" value="PROTEIN CBG23764"/>
    <property type="match status" value="1"/>
</dbReference>
<name>A0A7D9LBM0_PARCT</name>
<dbReference type="InterPro" id="IPR023211">
    <property type="entry name" value="DNA_pol_palm_dom_sf"/>
</dbReference>
<dbReference type="PANTHER" id="PTHR31511:SF12">
    <property type="entry name" value="RHO TERMINATION FACTOR N-TERMINAL DOMAIN-CONTAINING PROTEIN"/>
    <property type="match status" value="1"/>
</dbReference>
<comment type="caution">
    <text evidence="2">The sequence shown here is derived from an EMBL/GenBank/DDBJ whole genome shotgun (WGS) entry which is preliminary data.</text>
</comment>
<protein>
    <submittedName>
        <fullName evidence="2">Terminal uridylyltransferase 4</fullName>
    </submittedName>
</protein>
<evidence type="ECO:0000313" key="2">
    <source>
        <dbReference type="EMBL" id="CAB4029460.1"/>
    </source>
</evidence>
<dbReference type="InterPro" id="IPR043502">
    <property type="entry name" value="DNA/RNA_pol_sf"/>
</dbReference>